<organism evidence="3 4">
    <name type="scientific">Bacillus seohaeanensis</name>
    <dbReference type="NCBI Taxonomy" id="284580"/>
    <lineage>
        <taxon>Bacteria</taxon>
        <taxon>Bacillati</taxon>
        <taxon>Bacillota</taxon>
        <taxon>Bacilli</taxon>
        <taxon>Bacillales</taxon>
        <taxon>Bacillaceae</taxon>
        <taxon>Bacillus</taxon>
    </lineage>
</organism>
<keyword evidence="4" id="KW-1185">Reference proteome</keyword>
<accession>A0ABW5RRP2</accession>
<keyword evidence="2" id="KW-0472">Membrane</keyword>
<reference evidence="4" key="1">
    <citation type="journal article" date="2019" name="Int. J. Syst. Evol. Microbiol.">
        <title>The Global Catalogue of Microorganisms (GCM) 10K type strain sequencing project: providing services to taxonomists for standard genome sequencing and annotation.</title>
        <authorList>
            <consortium name="The Broad Institute Genomics Platform"/>
            <consortium name="The Broad Institute Genome Sequencing Center for Infectious Disease"/>
            <person name="Wu L."/>
            <person name="Ma J."/>
        </authorList>
    </citation>
    <scope>NUCLEOTIDE SEQUENCE [LARGE SCALE GENOMIC DNA]</scope>
    <source>
        <strain evidence="4">KCTC 3913</strain>
    </source>
</reference>
<dbReference type="RefSeq" id="WP_377935196.1">
    <property type="nucleotide sequence ID" value="NZ_JBHUMF010000026.1"/>
</dbReference>
<feature type="transmembrane region" description="Helical" evidence="2">
    <location>
        <begin position="211"/>
        <end position="232"/>
    </location>
</feature>
<name>A0ABW5RRP2_9BACI</name>
<feature type="coiled-coil region" evidence="1">
    <location>
        <begin position="114"/>
        <end position="172"/>
    </location>
</feature>
<evidence type="ECO:0000256" key="1">
    <source>
        <dbReference type="SAM" id="Coils"/>
    </source>
</evidence>
<feature type="transmembrane region" description="Helical" evidence="2">
    <location>
        <begin position="170"/>
        <end position="191"/>
    </location>
</feature>
<comment type="caution">
    <text evidence="3">The sequence shown here is derived from an EMBL/GenBank/DDBJ whole genome shotgun (WGS) entry which is preliminary data.</text>
</comment>
<keyword evidence="2" id="KW-0812">Transmembrane</keyword>
<dbReference type="Proteomes" id="UP001597506">
    <property type="component" value="Unassembled WGS sequence"/>
</dbReference>
<sequence length="313" mass="35553">MTSLIEQRKVQGNRLIKVLYQFFGTDVADVEEKTNEVLISEIISLLEEFDKDALPYAAVTVFVYSINIKEFPYFISELERELFKVVEEKDEVFIKCVKLLEHLELAQQQKDSLFEQQRIEIEKISNLQEELSKKTEKVEELSKQVTDLIEKNRKLEQSNKKMEESNKGMITNFISILGIFAAILMGAFGAIQGFTSLFQYANDIPLGKALILSAVGGSSVLLILFLLLNAISKLTGRPLSNSEIESDPFMKKHPTLIVVFGLMILIALCGAALELSKIELRASKSGWWWVAPIIWIIYFVGVVHSKSLVWKKK</sequence>
<gene>
    <name evidence="3" type="ORF">ACFSUL_10630</name>
</gene>
<evidence type="ECO:0000256" key="2">
    <source>
        <dbReference type="SAM" id="Phobius"/>
    </source>
</evidence>
<proteinExistence type="predicted"/>
<feature type="transmembrane region" description="Helical" evidence="2">
    <location>
        <begin position="285"/>
        <end position="303"/>
    </location>
</feature>
<evidence type="ECO:0000313" key="4">
    <source>
        <dbReference type="Proteomes" id="UP001597506"/>
    </source>
</evidence>
<keyword evidence="1" id="KW-0175">Coiled coil</keyword>
<protein>
    <submittedName>
        <fullName evidence="3">Uncharacterized protein</fullName>
    </submittedName>
</protein>
<keyword evidence="2" id="KW-1133">Transmembrane helix</keyword>
<dbReference type="EMBL" id="JBHUMF010000026">
    <property type="protein sequence ID" value="MFD2681198.1"/>
    <property type="molecule type" value="Genomic_DNA"/>
</dbReference>
<feature type="transmembrane region" description="Helical" evidence="2">
    <location>
        <begin position="253"/>
        <end position="273"/>
    </location>
</feature>
<evidence type="ECO:0000313" key="3">
    <source>
        <dbReference type="EMBL" id="MFD2681198.1"/>
    </source>
</evidence>